<dbReference type="STRING" id="1121279.SAMN02745887_02565"/>
<evidence type="ECO:0000313" key="2">
    <source>
        <dbReference type="Proteomes" id="UP000186513"/>
    </source>
</evidence>
<accession>A0A1K2HM33</accession>
<organism evidence="1 2">
    <name type="scientific">Chitinimonas taiwanensis DSM 18899</name>
    <dbReference type="NCBI Taxonomy" id="1121279"/>
    <lineage>
        <taxon>Bacteria</taxon>
        <taxon>Pseudomonadati</taxon>
        <taxon>Pseudomonadota</taxon>
        <taxon>Betaproteobacteria</taxon>
        <taxon>Neisseriales</taxon>
        <taxon>Chitinibacteraceae</taxon>
        <taxon>Chitinimonas</taxon>
    </lineage>
</organism>
<gene>
    <name evidence="1" type="ORF">SAMN02745887_02565</name>
</gene>
<reference evidence="1 2" key="1">
    <citation type="submission" date="2016-11" db="EMBL/GenBank/DDBJ databases">
        <authorList>
            <person name="Jaros S."/>
            <person name="Januszkiewicz K."/>
            <person name="Wedrychowicz H."/>
        </authorList>
    </citation>
    <scope>NUCLEOTIDE SEQUENCE [LARGE SCALE GENOMIC DNA]</scope>
    <source>
        <strain evidence="1 2">DSM 18899</strain>
    </source>
</reference>
<keyword evidence="2" id="KW-1185">Reference proteome</keyword>
<name>A0A1K2HM33_9NEIS</name>
<evidence type="ECO:0000313" key="1">
    <source>
        <dbReference type="EMBL" id="SFZ77749.1"/>
    </source>
</evidence>
<dbReference type="AlphaFoldDB" id="A0A1K2HM33"/>
<proteinExistence type="predicted"/>
<dbReference type="Proteomes" id="UP000186513">
    <property type="component" value="Unassembled WGS sequence"/>
</dbReference>
<dbReference type="EMBL" id="FPKR01000010">
    <property type="protein sequence ID" value="SFZ77749.1"/>
    <property type="molecule type" value="Genomic_DNA"/>
</dbReference>
<sequence length="231" mass="24131">MRLMAYGLPAAMQSRLQAAGLLQQADSTRSGTPDAARLWLHAGDTLPPLQPDDLVLHFGPLSAASLPVSAVLVLWQDSPFAAQYGYMLIAGGPTPSLRATQAVLDALAPAPGAWLQAGGQHAPAFLGQLTSELGGGLLGLAGLMQSAASTGFNPLWLAQRQLQSRLARLANAYLAASVDEGYESLQPQAAWPIDLPGLADSGKSPARKLASLLLWLNASMPRPANEQPETP</sequence>
<protein>
    <submittedName>
        <fullName evidence="1">Uncharacterized protein</fullName>
    </submittedName>
</protein>
<dbReference type="RefSeq" id="WP_139256154.1">
    <property type="nucleotide sequence ID" value="NZ_FPKR01000010.1"/>
</dbReference>
<dbReference type="OrthoDB" id="8590981at2"/>